<feature type="signal peptide" evidence="2">
    <location>
        <begin position="1"/>
        <end position="20"/>
    </location>
</feature>
<organism evidence="3">
    <name type="scientific">Timema tahoe</name>
    <dbReference type="NCBI Taxonomy" id="61484"/>
    <lineage>
        <taxon>Eukaryota</taxon>
        <taxon>Metazoa</taxon>
        <taxon>Ecdysozoa</taxon>
        <taxon>Arthropoda</taxon>
        <taxon>Hexapoda</taxon>
        <taxon>Insecta</taxon>
        <taxon>Pterygota</taxon>
        <taxon>Neoptera</taxon>
        <taxon>Polyneoptera</taxon>
        <taxon>Phasmatodea</taxon>
        <taxon>Timematodea</taxon>
        <taxon>Timematoidea</taxon>
        <taxon>Timematidae</taxon>
        <taxon>Timema</taxon>
    </lineage>
</organism>
<feature type="chain" id="PRO_5031395456" evidence="2">
    <location>
        <begin position="21"/>
        <end position="223"/>
    </location>
</feature>
<dbReference type="EMBL" id="OE005501">
    <property type="protein sequence ID" value="CAD7462000.1"/>
    <property type="molecule type" value="Genomic_DNA"/>
</dbReference>
<evidence type="ECO:0000256" key="2">
    <source>
        <dbReference type="SAM" id="SignalP"/>
    </source>
</evidence>
<evidence type="ECO:0000256" key="1">
    <source>
        <dbReference type="SAM" id="MobiDB-lite"/>
    </source>
</evidence>
<dbReference type="AlphaFoldDB" id="A0A7R9IPK0"/>
<name>A0A7R9IPK0_9NEOP</name>
<accession>A0A7R9IPK0</accession>
<dbReference type="SUPFAM" id="SSF47565">
    <property type="entry name" value="Insect pheromone/odorant-binding proteins"/>
    <property type="match status" value="1"/>
</dbReference>
<sequence length="223" mass="24824">MNSLVFLCSILWIATISTVAQEKSNIEIFLDFYQKCKEEAGPPKQPSMGAPPKPPGPPNPNECPDDEDEKKALTCTLIKMELIKNKGMDADKAKSMCTKLDPDQQKEMETKADQCAKDVGTQKTDLDAAMIMCKKAVESSQISDVPTERGKEGGRKWSGRGEISSAKEGWRRLWELLEAWRTIEALEPETPLVKLHPSFVSGQSFHQERTVGQYLHLVSGIVC</sequence>
<evidence type="ECO:0000313" key="3">
    <source>
        <dbReference type="EMBL" id="CAD7462000.1"/>
    </source>
</evidence>
<dbReference type="GO" id="GO:0005549">
    <property type="term" value="F:odorant binding"/>
    <property type="evidence" value="ECO:0007669"/>
    <property type="project" value="InterPro"/>
</dbReference>
<reference evidence="3" key="1">
    <citation type="submission" date="2020-11" db="EMBL/GenBank/DDBJ databases">
        <authorList>
            <person name="Tran Van P."/>
        </authorList>
    </citation>
    <scope>NUCLEOTIDE SEQUENCE</scope>
</reference>
<dbReference type="InterPro" id="IPR006170">
    <property type="entry name" value="PBP/GOBP"/>
</dbReference>
<dbReference type="Gene3D" id="1.10.238.20">
    <property type="entry name" value="Pheromone/general odorant binding protein domain"/>
    <property type="match status" value="1"/>
</dbReference>
<gene>
    <name evidence="3" type="ORF">TTEB3V08_LOCUS9903</name>
</gene>
<protein>
    <submittedName>
        <fullName evidence="3">Uncharacterized protein</fullName>
    </submittedName>
</protein>
<proteinExistence type="predicted"/>
<keyword evidence="2" id="KW-0732">Signal</keyword>
<feature type="region of interest" description="Disordered" evidence="1">
    <location>
        <begin position="40"/>
        <end position="69"/>
    </location>
</feature>
<dbReference type="InterPro" id="IPR036728">
    <property type="entry name" value="PBP_GOBP_sf"/>
</dbReference>
<feature type="compositionally biased region" description="Pro residues" evidence="1">
    <location>
        <begin position="43"/>
        <end position="61"/>
    </location>
</feature>
<dbReference type="Pfam" id="PF01395">
    <property type="entry name" value="PBP_GOBP"/>
    <property type="match status" value="1"/>
</dbReference>
<dbReference type="CDD" id="cd23992">
    <property type="entry name" value="PBP_GOBP"/>
    <property type="match status" value="1"/>
</dbReference>